<accession>A0A1J4RRQ6</accession>
<reference evidence="1 2" key="1">
    <citation type="journal article" date="2016" name="Environ. Microbiol.">
        <title>Genomic resolution of a cold subsurface aquifer community provides metabolic insights for novel microbes adapted to high CO concentrations.</title>
        <authorList>
            <person name="Probst A.J."/>
            <person name="Castelle C.J."/>
            <person name="Singh A."/>
            <person name="Brown C.T."/>
            <person name="Anantharaman K."/>
            <person name="Sharon I."/>
            <person name="Hug L.A."/>
            <person name="Burstein D."/>
            <person name="Emerson J.B."/>
            <person name="Thomas B.C."/>
            <person name="Banfield J.F."/>
        </authorList>
    </citation>
    <scope>NUCLEOTIDE SEQUENCE [LARGE SCALE GENOMIC DNA]</scope>
    <source>
        <strain evidence="1">CG1_02_47_37</strain>
    </source>
</reference>
<sequence>MDTIQLKVTLPVALYDYLDSKAQRFGLALATYIKHLVIKDVEDMDLPTFKMSPKTEAVALKALKDHREGKTHRFKSIDDLL</sequence>
<organism evidence="1 2">
    <name type="scientific">Candidatus Beckwithbacteria bacterium CG1_02_47_37</name>
    <dbReference type="NCBI Taxonomy" id="1805034"/>
    <lineage>
        <taxon>Bacteria</taxon>
        <taxon>Candidatus Beckwithiibacteriota</taxon>
    </lineage>
</organism>
<proteinExistence type="predicted"/>
<dbReference type="Proteomes" id="UP000183144">
    <property type="component" value="Unassembled WGS sequence"/>
</dbReference>
<evidence type="ECO:0000313" key="1">
    <source>
        <dbReference type="EMBL" id="OIN89607.1"/>
    </source>
</evidence>
<comment type="caution">
    <text evidence="1">The sequence shown here is derived from an EMBL/GenBank/DDBJ whole genome shotgun (WGS) entry which is preliminary data.</text>
</comment>
<dbReference type="EMBL" id="MNUI01000022">
    <property type="protein sequence ID" value="OIN89607.1"/>
    <property type="molecule type" value="Genomic_DNA"/>
</dbReference>
<name>A0A1J4RRQ6_9BACT</name>
<evidence type="ECO:0000313" key="2">
    <source>
        <dbReference type="Proteomes" id="UP000183144"/>
    </source>
</evidence>
<gene>
    <name evidence="1" type="ORF">AUJ59_01155</name>
</gene>
<dbReference type="AlphaFoldDB" id="A0A1J4RRQ6"/>
<protein>
    <recommendedName>
        <fullName evidence="3">Antitoxin</fullName>
    </recommendedName>
</protein>
<evidence type="ECO:0008006" key="3">
    <source>
        <dbReference type="Google" id="ProtNLM"/>
    </source>
</evidence>
<dbReference type="STRING" id="1805034.AUJ59_01155"/>